<dbReference type="Proteomes" id="UP000192366">
    <property type="component" value="Unassembled WGS sequence"/>
</dbReference>
<dbReference type="AlphaFoldDB" id="A0A1W9Z2U5"/>
<dbReference type="Gene3D" id="2.60.40.1240">
    <property type="match status" value="1"/>
</dbReference>
<dbReference type="EMBL" id="MVHJ01000002">
    <property type="protein sequence ID" value="ORA06635.1"/>
    <property type="molecule type" value="Genomic_DNA"/>
</dbReference>
<sequence length="367" mass="37640">MTTPPTTAGWYPDPDGSGGQRYWDGAAWTAQRPDAPESTEETSAWPAELPPWPEDDMAMPSWEDAGKNEPPVSEPETSAEPEVSAEPETPAVVPTDTSDEPEPAHDPVSDQTTTVVQQTEQPTAVVPLPRDVEAPSAPGWPEPEQPTAVVSTSTPPPVEPVSFAAGPEPAPAGSPLKKYLIGVGALAAVLVGVLVWAFAFADPGTDAAEATGTDVTTETGVASESADPTTDSAAPAPGDTPAAGSAVDGDVTITQNGVEIVPTVSAIDNEFLTKTAAGQFVIVKLNLVNNGQSPATFLSDQQVLTVGGQPYSPDTEATFYLNGISAVLYPGQPVDVTIAFDVPSGSTPESIRVLGDLGSPGALIPLS</sequence>
<feature type="compositionally biased region" description="Low complexity" evidence="2">
    <location>
        <begin position="111"/>
        <end position="126"/>
    </location>
</feature>
<evidence type="ECO:0000259" key="4">
    <source>
        <dbReference type="Pfam" id="PF10708"/>
    </source>
</evidence>
<feature type="region of interest" description="Disordered" evidence="2">
    <location>
        <begin position="206"/>
        <end position="248"/>
    </location>
</feature>
<dbReference type="STRING" id="564198.BST17_03005"/>
<gene>
    <name evidence="6" type="ORF">BST17_03005</name>
</gene>
<keyword evidence="3" id="KW-1133">Transmembrane helix</keyword>
<feature type="domain" description="DUF2510" evidence="4">
    <location>
        <begin position="8"/>
        <end position="38"/>
    </location>
</feature>
<keyword evidence="3" id="KW-0472">Membrane</keyword>
<dbReference type="OrthoDB" id="3430849at2"/>
<dbReference type="InterPro" id="IPR018929">
    <property type="entry name" value="DUF2510"/>
</dbReference>
<evidence type="ECO:0008006" key="8">
    <source>
        <dbReference type="Google" id="ProtNLM"/>
    </source>
</evidence>
<feature type="domain" description="DUF4352" evidence="5">
    <location>
        <begin position="248"/>
        <end position="353"/>
    </location>
</feature>
<dbReference type="RefSeq" id="WP_083055456.1">
    <property type="nucleotide sequence ID" value="NZ_JACKVM010000008.1"/>
</dbReference>
<protein>
    <recommendedName>
        <fullName evidence="8">DUF4352 domain-containing protein</fullName>
    </recommendedName>
</protein>
<feature type="region of interest" description="Disordered" evidence="2">
    <location>
        <begin position="1"/>
        <end position="155"/>
    </location>
</feature>
<keyword evidence="1" id="KW-0732">Signal</keyword>
<feature type="compositionally biased region" description="Polar residues" evidence="2">
    <location>
        <begin position="213"/>
        <end position="222"/>
    </location>
</feature>
<evidence type="ECO:0000313" key="7">
    <source>
        <dbReference type="Proteomes" id="UP000192366"/>
    </source>
</evidence>
<evidence type="ECO:0000256" key="2">
    <source>
        <dbReference type="SAM" id="MobiDB-lite"/>
    </source>
</evidence>
<evidence type="ECO:0000256" key="3">
    <source>
        <dbReference type="SAM" id="Phobius"/>
    </source>
</evidence>
<reference evidence="6 7" key="1">
    <citation type="submission" date="2017-02" db="EMBL/GenBank/DDBJ databases">
        <title>The new phylogeny of genus Mycobacterium.</title>
        <authorList>
            <person name="Tortoli E."/>
            <person name="Trovato A."/>
            <person name="Cirillo D.M."/>
        </authorList>
    </citation>
    <scope>NUCLEOTIDE SEQUENCE [LARGE SCALE GENOMIC DNA]</scope>
    <source>
        <strain evidence="6 7">DSM 45578</strain>
    </source>
</reference>
<name>A0A1W9Z2U5_MYCBA</name>
<dbReference type="InterPro" id="IPR029051">
    <property type="entry name" value="DUF4352"/>
</dbReference>
<feature type="compositionally biased region" description="Low complexity" evidence="2">
    <location>
        <begin position="225"/>
        <end position="246"/>
    </location>
</feature>
<dbReference type="Pfam" id="PF10708">
    <property type="entry name" value="DUF2510"/>
    <property type="match status" value="1"/>
</dbReference>
<comment type="caution">
    <text evidence="6">The sequence shown here is derived from an EMBL/GenBank/DDBJ whole genome shotgun (WGS) entry which is preliminary data.</text>
</comment>
<dbReference type="InterPro" id="IPR029050">
    <property type="entry name" value="Immunoprotect_excell_Ig-like"/>
</dbReference>
<organism evidence="6 7">
    <name type="scientific">Mycolicibacterium bacteremicum</name>
    <name type="common">Mycobacterium bacteremicum</name>
    <dbReference type="NCBI Taxonomy" id="564198"/>
    <lineage>
        <taxon>Bacteria</taxon>
        <taxon>Bacillati</taxon>
        <taxon>Actinomycetota</taxon>
        <taxon>Actinomycetes</taxon>
        <taxon>Mycobacteriales</taxon>
        <taxon>Mycobacteriaceae</taxon>
        <taxon>Mycolicibacterium</taxon>
    </lineage>
</organism>
<evidence type="ECO:0000256" key="1">
    <source>
        <dbReference type="ARBA" id="ARBA00022729"/>
    </source>
</evidence>
<evidence type="ECO:0000259" key="5">
    <source>
        <dbReference type="Pfam" id="PF11611"/>
    </source>
</evidence>
<proteinExistence type="predicted"/>
<dbReference type="Pfam" id="PF11611">
    <property type="entry name" value="DUF4352"/>
    <property type="match status" value="1"/>
</dbReference>
<accession>A0A1W9Z2U5</accession>
<keyword evidence="3" id="KW-0812">Transmembrane</keyword>
<keyword evidence="7" id="KW-1185">Reference proteome</keyword>
<feature type="transmembrane region" description="Helical" evidence="3">
    <location>
        <begin position="179"/>
        <end position="201"/>
    </location>
</feature>
<evidence type="ECO:0000313" key="6">
    <source>
        <dbReference type="EMBL" id="ORA06635.1"/>
    </source>
</evidence>